<gene>
    <name evidence="3" type="ORF">LCGC14_1644900</name>
</gene>
<keyword evidence="2" id="KW-1133">Transmembrane helix</keyword>
<evidence type="ECO:0000256" key="2">
    <source>
        <dbReference type="SAM" id="Phobius"/>
    </source>
</evidence>
<feature type="region of interest" description="Disordered" evidence="1">
    <location>
        <begin position="63"/>
        <end position="92"/>
    </location>
</feature>
<keyword evidence="2" id="KW-0472">Membrane</keyword>
<accession>A0A0F9HZA6</accession>
<evidence type="ECO:0000256" key="1">
    <source>
        <dbReference type="SAM" id="MobiDB-lite"/>
    </source>
</evidence>
<feature type="compositionally biased region" description="Basic and acidic residues" evidence="1">
    <location>
        <begin position="66"/>
        <end position="78"/>
    </location>
</feature>
<dbReference type="EMBL" id="LAZR01013755">
    <property type="protein sequence ID" value="KKM20497.1"/>
    <property type="molecule type" value="Genomic_DNA"/>
</dbReference>
<keyword evidence="2" id="KW-0812">Transmembrane</keyword>
<feature type="transmembrane region" description="Helical" evidence="2">
    <location>
        <begin position="32"/>
        <end position="52"/>
    </location>
</feature>
<protein>
    <submittedName>
        <fullName evidence="3">Uncharacterized protein</fullName>
    </submittedName>
</protein>
<feature type="region of interest" description="Disordered" evidence="1">
    <location>
        <begin position="1"/>
        <end position="22"/>
    </location>
</feature>
<proteinExistence type="predicted"/>
<evidence type="ECO:0000313" key="3">
    <source>
        <dbReference type="EMBL" id="KKM20497.1"/>
    </source>
</evidence>
<name>A0A0F9HZA6_9ZZZZ</name>
<dbReference type="AlphaFoldDB" id="A0A0F9HZA6"/>
<sequence length="92" mass="10212">MTPSDKNTIEDSIGGETGKTESRFRQNLRENLVPIISAVVIVGFALLAIYLYTRKQGAEDLQEIGAEPRLDETEKTPNEAEELDTGYPEAEK</sequence>
<reference evidence="3" key="1">
    <citation type="journal article" date="2015" name="Nature">
        <title>Complex archaea that bridge the gap between prokaryotes and eukaryotes.</title>
        <authorList>
            <person name="Spang A."/>
            <person name="Saw J.H."/>
            <person name="Jorgensen S.L."/>
            <person name="Zaremba-Niedzwiedzka K."/>
            <person name="Martijn J."/>
            <person name="Lind A.E."/>
            <person name="van Eijk R."/>
            <person name="Schleper C."/>
            <person name="Guy L."/>
            <person name="Ettema T.J."/>
        </authorList>
    </citation>
    <scope>NUCLEOTIDE SEQUENCE</scope>
</reference>
<comment type="caution">
    <text evidence="3">The sequence shown here is derived from an EMBL/GenBank/DDBJ whole genome shotgun (WGS) entry which is preliminary data.</text>
</comment>
<organism evidence="3">
    <name type="scientific">marine sediment metagenome</name>
    <dbReference type="NCBI Taxonomy" id="412755"/>
    <lineage>
        <taxon>unclassified sequences</taxon>
        <taxon>metagenomes</taxon>
        <taxon>ecological metagenomes</taxon>
    </lineage>
</organism>